<dbReference type="HOGENOM" id="CLU_3119971_0_0_6"/>
<dbReference type="KEGG" id="mmk:MU9_2943"/>
<evidence type="ECO:0000313" key="1">
    <source>
        <dbReference type="EMBL" id="AGG31988.1"/>
    </source>
</evidence>
<sequence>MTIGFVLLLVMHGSAVPVTDDIYTLEECESRAVQMMTVRNVELVCAEVFR</sequence>
<organism evidence="1 2">
    <name type="scientific">Morganella morganii subsp. morganii KT</name>
    <dbReference type="NCBI Taxonomy" id="1124991"/>
    <lineage>
        <taxon>Bacteria</taxon>
        <taxon>Pseudomonadati</taxon>
        <taxon>Pseudomonadota</taxon>
        <taxon>Gammaproteobacteria</taxon>
        <taxon>Enterobacterales</taxon>
        <taxon>Morganellaceae</taxon>
        <taxon>Morganella</taxon>
    </lineage>
</organism>
<reference evidence="1 2" key="1">
    <citation type="journal article" date="2012" name="BMC Genomics">
        <title>Whole-genome sequencing and identification of Morganella morganii KT pathogenicity-related genes.</title>
        <authorList>
            <person name="Chen Y.T."/>
            <person name="Peng H.L."/>
            <person name="Shia W.C."/>
            <person name="Hsu F.R."/>
            <person name="Ken C.F."/>
            <person name="Tsao Y.M."/>
            <person name="Chen C.H."/>
            <person name="Liu C.E."/>
            <person name="Hsieh M.F."/>
            <person name="Chen H.C."/>
            <person name="Tang C.Y."/>
            <person name="Ku T.H."/>
        </authorList>
    </citation>
    <scope>NUCLEOTIDE SEQUENCE [LARGE SCALE GENOMIC DNA]</scope>
    <source>
        <strain evidence="1 2">KT</strain>
    </source>
</reference>
<evidence type="ECO:0000313" key="2">
    <source>
        <dbReference type="Proteomes" id="UP000011834"/>
    </source>
</evidence>
<name>J7TL12_MORMO</name>
<dbReference type="AlphaFoldDB" id="J7TL12"/>
<dbReference type="Proteomes" id="UP000011834">
    <property type="component" value="Chromosome"/>
</dbReference>
<accession>J7TL12</accession>
<dbReference type="eggNOG" id="ENOG502ZGA7">
    <property type="taxonomic scope" value="Bacteria"/>
</dbReference>
<dbReference type="EMBL" id="CP004345">
    <property type="protein sequence ID" value="AGG31988.1"/>
    <property type="molecule type" value="Genomic_DNA"/>
</dbReference>
<keyword evidence="2" id="KW-1185">Reference proteome</keyword>
<proteinExistence type="predicted"/>
<protein>
    <submittedName>
        <fullName evidence="1">Uncharacterized protein</fullName>
    </submittedName>
</protein>
<gene>
    <name evidence="1" type="ORF">MU9_2943</name>
</gene>